<organism evidence="2 3">
    <name type="scientific">Inhella gelatinilytica</name>
    <dbReference type="NCBI Taxonomy" id="2795030"/>
    <lineage>
        <taxon>Bacteria</taxon>
        <taxon>Pseudomonadati</taxon>
        <taxon>Pseudomonadota</taxon>
        <taxon>Betaproteobacteria</taxon>
        <taxon>Burkholderiales</taxon>
        <taxon>Sphaerotilaceae</taxon>
        <taxon>Inhella</taxon>
    </lineage>
</organism>
<comment type="caution">
    <text evidence="2">The sequence shown here is derived from an EMBL/GenBank/DDBJ whole genome shotgun (WGS) entry which is preliminary data.</text>
</comment>
<gene>
    <name evidence="2" type="ORF">I7X43_03750</name>
</gene>
<dbReference type="AlphaFoldDB" id="A0A931NCF8"/>
<evidence type="ECO:0000313" key="3">
    <source>
        <dbReference type="Proteomes" id="UP000620139"/>
    </source>
</evidence>
<dbReference type="Proteomes" id="UP000620139">
    <property type="component" value="Unassembled WGS sequence"/>
</dbReference>
<dbReference type="Gene3D" id="1.10.12.10">
    <property type="entry name" value="Lyase 2-enoyl-coa Hydratase, Chain A, domain 2"/>
    <property type="match status" value="1"/>
</dbReference>
<comment type="similarity">
    <text evidence="1">Belongs to the enoyl-CoA hydratase/isomerase family.</text>
</comment>
<dbReference type="SUPFAM" id="SSF52096">
    <property type="entry name" value="ClpP/crotonase"/>
    <property type="match status" value="1"/>
</dbReference>
<evidence type="ECO:0000256" key="1">
    <source>
        <dbReference type="ARBA" id="ARBA00005254"/>
    </source>
</evidence>
<dbReference type="CDD" id="cd06558">
    <property type="entry name" value="crotonase-like"/>
    <property type="match status" value="1"/>
</dbReference>
<reference evidence="2" key="1">
    <citation type="submission" date="2020-12" db="EMBL/GenBank/DDBJ databases">
        <title>The genome sequence of Inhella sp. 4Y17.</title>
        <authorList>
            <person name="Liu Y."/>
        </authorList>
    </citation>
    <scope>NUCLEOTIDE SEQUENCE</scope>
    <source>
        <strain evidence="2">4Y10</strain>
    </source>
</reference>
<dbReference type="Gene3D" id="3.90.226.10">
    <property type="entry name" value="2-enoyl-CoA Hydratase, Chain A, domain 1"/>
    <property type="match status" value="1"/>
</dbReference>
<dbReference type="PANTHER" id="PTHR43459">
    <property type="entry name" value="ENOYL-COA HYDRATASE"/>
    <property type="match status" value="1"/>
</dbReference>
<dbReference type="InterPro" id="IPR014748">
    <property type="entry name" value="Enoyl-CoA_hydra_C"/>
</dbReference>
<sequence length="267" mass="28335">MSSTDPALLMDCADGVAVLRLNRPQALNAFTAELLATLRETLDRLGAEESVRAVVITGEGRAFCAGQDLSDPHVAPVPGEAPKDIGYLIEHFYAPMARALRACRVPTVCAVNGVAAGAGLSLALGCDLVVASEKASFVLGFNKIGLVPDAGSTWLLPRLVGRARAMELALLGDKLSATDALAWGLINRCVAPDALLEEAKALAVRLAVLPTRALVRTRQLLDEAQTLSFGEALKAEGVAQSELGFAHDYREGVEAFMQKRAPRYTDR</sequence>
<keyword evidence="3" id="KW-1185">Reference proteome</keyword>
<dbReference type="EMBL" id="JAEDAL010000001">
    <property type="protein sequence ID" value="MBH9551957.1"/>
    <property type="molecule type" value="Genomic_DNA"/>
</dbReference>
<dbReference type="PANTHER" id="PTHR43459:SF1">
    <property type="entry name" value="EG:BACN32G11.4 PROTEIN"/>
    <property type="match status" value="1"/>
</dbReference>
<proteinExistence type="inferred from homology"/>
<dbReference type="Pfam" id="PF00378">
    <property type="entry name" value="ECH_1"/>
    <property type="match status" value="1"/>
</dbReference>
<dbReference type="GO" id="GO:0003824">
    <property type="term" value="F:catalytic activity"/>
    <property type="evidence" value="ECO:0007669"/>
    <property type="project" value="UniProtKB-ARBA"/>
</dbReference>
<name>A0A931NCF8_9BURK</name>
<evidence type="ECO:0000313" key="2">
    <source>
        <dbReference type="EMBL" id="MBH9551957.1"/>
    </source>
</evidence>
<dbReference type="InterPro" id="IPR001753">
    <property type="entry name" value="Enoyl-CoA_hydra/iso"/>
</dbReference>
<accession>A0A931NCF8</accession>
<dbReference type="RefSeq" id="WP_198099543.1">
    <property type="nucleotide sequence ID" value="NZ_JAEDAL010000001.1"/>
</dbReference>
<protein>
    <submittedName>
        <fullName evidence="2">Enoyl-CoA hydratase/isomerase family protein</fullName>
    </submittedName>
</protein>
<dbReference type="InterPro" id="IPR029045">
    <property type="entry name" value="ClpP/crotonase-like_dom_sf"/>
</dbReference>